<dbReference type="Proteomes" id="UP000298652">
    <property type="component" value="Chromosome 4"/>
</dbReference>
<dbReference type="InterPro" id="IPR005174">
    <property type="entry name" value="KIB1-4_b-propeller"/>
</dbReference>
<dbReference type="PANTHER" id="PTHR33110">
    <property type="entry name" value="F-BOX/KELCH-REPEAT PROTEIN-RELATED"/>
    <property type="match status" value="1"/>
</dbReference>
<evidence type="ECO:0000313" key="3">
    <source>
        <dbReference type="Proteomes" id="UP000298652"/>
    </source>
</evidence>
<sequence length="411" mass="44690">MADDDTGSPSPWADLQLELLAIVLRRLPSLADRVRLRAVCRAWRRELLPVPFPWLALPDGTSFLSVPDGAVHRLPFPALLPDGGGGDGGLTTCHGSVGSWLFLGVGRSMSLANPFTGDVVPLPDVATICRYEGKARDDYLHPPSAFKLVQLAPPSPLGAAPPADSLFAVLMPAPSRRSSMICICRPPAAATAFVIPGGERAYDAAFYDGKLYAIAYRQLYMFDVDTACKGKPAVPPMRCIANFVNTRWGPFHTTVGDQRYSCRYCGYLVESGGRLLQVRRLIGHLCSAPRGHGVTRARTLSFEVFEADLRARFCFPWRRVAALGGGQALFVGKHSKSVTASECGAREDCIYFLREYCGEEEDSDPLGDSGVFDMRNGRITPLLPEAVAAPPLGGNLGRGRPAWFFQMELIM</sequence>
<name>A0A4V6D7Y1_SETVI</name>
<protein>
    <recommendedName>
        <fullName evidence="1">KIB1-4 beta-propeller domain-containing protein</fullName>
    </recommendedName>
</protein>
<dbReference type="Gene3D" id="1.20.1280.50">
    <property type="match status" value="1"/>
</dbReference>
<dbReference type="InterPro" id="IPR036047">
    <property type="entry name" value="F-box-like_dom_sf"/>
</dbReference>
<dbReference type="Pfam" id="PF03478">
    <property type="entry name" value="Beta-prop_KIB1-4"/>
    <property type="match status" value="1"/>
</dbReference>
<dbReference type="EMBL" id="CM016555">
    <property type="protein sequence ID" value="TKW20026.1"/>
    <property type="molecule type" value="Genomic_DNA"/>
</dbReference>
<proteinExistence type="predicted"/>
<dbReference type="SUPFAM" id="SSF81383">
    <property type="entry name" value="F-box domain"/>
    <property type="match status" value="1"/>
</dbReference>
<organism evidence="2 3">
    <name type="scientific">Setaria viridis</name>
    <name type="common">Green bristlegrass</name>
    <name type="synonym">Setaria italica subsp. viridis</name>
    <dbReference type="NCBI Taxonomy" id="4556"/>
    <lineage>
        <taxon>Eukaryota</taxon>
        <taxon>Viridiplantae</taxon>
        <taxon>Streptophyta</taxon>
        <taxon>Embryophyta</taxon>
        <taxon>Tracheophyta</taxon>
        <taxon>Spermatophyta</taxon>
        <taxon>Magnoliopsida</taxon>
        <taxon>Liliopsida</taxon>
        <taxon>Poales</taxon>
        <taxon>Poaceae</taxon>
        <taxon>PACMAD clade</taxon>
        <taxon>Panicoideae</taxon>
        <taxon>Panicodae</taxon>
        <taxon>Paniceae</taxon>
        <taxon>Cenchrinae</taxon>
        <taxon>Setaria</taxon>
    </lineage>
</organism>
<dbReference type="OMA" id="FDPCSTE"/>
<evidence type="ECO:0000313" key="2">
    <source>
        <dbReference type="EMBL" id="TKW20026.1"/>
    </source>
</evidence>
<dbReference type="Gramene" id="TKW20026">
    <property type="protein sequence ID" value="TKW20026"/>
    <property type="gene ID" value="SEVIR_4G058400v2"/>
</dbReference>
<dbReference type="AlphaFoldDB" id="A0A4V6D7Y1"/>
<keyword evidence="3" id="KW-1185">Reference proteome</keyword>
<evidence type="ECO:0000259" key="1">
    <source>
        <dbReference type="Pfam" id="PF03478"/>
    </source>
</evidence>
<gene>
    <name evidence="2" type="ORF">SEVIR_4G058400v2</name>
</gene>
<feature type="domain" description="KIB1-4 beta-propeller" evidence="1">
    <location>
        <begin position="63"/>
        <end position="373"/>
    </location>
</feature>
<accession>A0A4V6D7Y1</accession>
<dbReference type="PANTHER" id="PTHR33110:SF36">
    <property type="entry name" value="OS06G0148600 PROTEIN"/>
    <property type="match status" value="1"/>
</dbReference>
<reference evidence="2" key="1">
    <citation type="submission" date="2019-03" db="EMBL/GenBank/DDBJ databases">
        <title>WGS assembly of Setaria viridis.</title>
        <authorList>
            <person name="Huang P."/>
            <person name="Jenkins J."/>
            <person name="Grimwood J."/>
            <person name="Barry K."/>
            <person name="Healey A."/>
            <person name="Mamidi S."/>
            <person name="Sreedasyam A."/>
            <person name="Shu S."/>
            <person name="Feldman M."/>
            <person name="Wu J."/>
            <person name="Yu Y."/>
            <person name="Chen C."/>
            <person name="Johnson J."/>
            <person name="Rokhsar D."/>
            <person name="Baxter I."/>
            <person name="Schmutz J."/>
            <person name="Brutnell T."/>
            <person name="Kellogg E."/>
        </authorList>
    </citation>
    <scope>NUCLEOTIDE SEQUENCE [LARGE SCALE GENOMIC DNA]</scope>
</reference>